<evidence type="ECO:0000259" key="8">
    <source>
        <dbReference type="PROSITE" id="PS50928"/>
    </source>
</evidence>
<evidence type="ECO:0000256" key="1">
    <source>
        <dbReference type="ARBA" id="ARBA00004651"/>
    </source>
</evidence>
<feature type="transmembrane region" description="Helical" evidence="7">
    <location>
        <begin position="117"/>
        <end position="141"/>
    </location>
</feature>
<keyword evidence="6 7" id="KW-0472">Membrane</keyword>
<keyword evidence="5 7" id="KW-1133">Transmembrane helix</keyword>
<evidence type="ECO:0000256" key="4">
    <source>
        <dbReference type="ARBA" id="ARBA00022692"/>
    </source>
</evidence>
<reference evidence="10" key="1">
    <citation type="journal article" date="2019" name="Int. J. Syst. Evol. Microbiol.">
        <title>The Global Catalogue of Microorganisms (GCM) 10K type strain sequencing project: providing services to taxonomists for standard genome sequencing and annotation.</title>
        <authorList>
            <consortium name="The Broad Institute Genomics Platform"/>
            <consortium name="The Broad Institute Genome Sequencing Center for Infectious Disease"/>
            <person name="Wu L."/>
            <person name="Ma J."/>
        </authorList>
    </citation>
    <scope>NUCLEOTIDE SEQUENCE [LARGE SCALE GENOMIC DNA]</scope>
    <source>
        <strain evidence="10">CCUG 53252</strain>
    </source>
</reference>
<evidence type="ECO:0000256" key="3">
    <source>
        <dbReference type="ARBA" id="ARBA00022475"/>
    </source>
</evidence>
<sequence>MAVIVGLWQAAIAAGLLTGLAPGPADVWARGTEILSDPFYRDGPSSVGIFWHLAASLRRVLLGFAIAAAVAIPIGFVLGMITPLRWGLEPLVQVLRPVSPLAWLPIGLALLRDSENTALFVIIMSALWPMLLQTIAGVMGIDPLYRDLARTLGTNRRDTFRHILLPATLPSIVTGMRLSLSTAWLVIIAAEMLVGGRGMGYFVWNMWNRLDIAAIVVAIVVIGAAGFVLDQIVSNIQKVVPSA</sequence>
<evidence type="ECO:0000313" key="10">
    <source>
        <dbReference type="Proteomes" id="UP001595751"/>
    </source>
</evidence>
<keyword evidence="3" id="KW-1003">Cell membrane</keyword>
<feature type="domain" description="ABC transmembrane type-1" evidence="8">
    <location>
        <begin position="53"/>
        <end position="233"/>
    </location>
</feature>
<keyword evidence="10" id="KW-1185">Reference proteome</keyword>
<dbReference type="RefSeq" id="WP_290293258.1">
    <property type="nucleotide sequence ID" value="NZ_CP047211.1"/>
</dbReference>
<name>A0ABV7ZKX1_9CORY</name>
<dbReference type="PANTHER" id="PTHR30151">
    <property type="entry name" value="ALKANE SULFONATE ABC TRANSPORTER-RELATED, MEMBRANE SUBUNIT"/>
    <property type="match status" value="1"/>
</dbReference>
<dbReference type="InterPro" id="IPR035906">
    <property type="entry name" value="MetI-like_sf"/>
</dbReference>
<evidence type="ECO:0000313" key="9">
    <source>
        <dbReference type="EMBL" id="MFC3849207.1"/>
    </source>
</evidence>
<comment type="caution">
    <text evidence="9">The sequence shown here is derived from an EMBL/GenBank/DDBJ whole genome shotgun (WGS) entry which is preliminary data.</text>
</comment>
<feature type="transmembrane region" description="Helical" evidence="7">
    <location>
        <begin position="60"/>
        <end position="82"/>
    </location>
</feature>
<dbReference type="Gene3D" id="1.10.3720.10">
    <property type="entry name" value="MetI-like"/>
    <property type="match status" value="1"/>
</dbReference>
<dbReference type="PROSITE" id="PS50928">
    <property type="entry name" value="ABC_TM1"/>
    <property type="match status" value="1"/>
</dbReference>
<organism evidence="9 10">
    <name type="scientific">Corynebacterium hansenii</name>
    <dbReference type="NCBI Taxonomy" id="394964"/>
    <lineage>
        <taxon>Bacteria</taxon>
        <taxon>Bacillati</taxon>
        <taxon>Actinomycetota</taxon>
        <taxon>Actinomycetes</taxon>
        <taxon>Mycobacteriales</taxon>
        <taxon>Corynebacteriaceae</taxon>
        <taxon>Corynebacterium</taxon>
    </lineage>
</organism>
<keyword evidence="4 7" id="KW-0812">Transmembrane</keyword>
<dbReference type="Proteomes" id="UP001595751">
    <property type="component" value="Unassembled WGS sequence"/>
</dbReference>
<feature type="transmembrane region" description="Helical" evidence="7">
    <location>
        <begin position="94"/>
        <end position="111"/>
    </location>
</feature>
<proteinExistence type="inferred from homology"/>
<dbReference type="Pfam" id="PF00528">
    <property type="entry name" value="BPD_transp_1"/>
    <property type="match status" value="1"/>
</dbReference>
<evidence type="ECO:0000256" key="7">
    <source>
        <dbReference type="RuleBase" id="RU363032"/>
    </source>
</evidence>
<dbReference type="SUPFAM" id="SSF161098">
    <property type="entry name" value="MetI-like"/>
    <property type="match status" value="1"/>
</dbReference>
<evidence type="ECO:0000256" key="2">
    <source>
        <dbReference type="ARBA" id="ARBA00022448"/>
    </source>
</evidence>
<accession>A0ABV7ZKX1</accession>
<dbReference type="EMBL" id="JBHRZN010000001">
    <property type="protein sequence ID" value="MFC3849207.1"/>
    <property type="molecule type" value="Genomic_DNA"/>
</dbReference>
<gene>
    <name evidence="9" type="ORF">ACFORJ_03370</name>
</gene>
<comment type="subcellular location">
    <subcellularLocation>
        <location evidence="1 7">Cell membrane</location>
        <topology evidence="1 7">Multi-pass membrane protein</topology>
    </subcellularLocation>
</comment>
<evidence type="ECO:0000256" key="5">
    <source>
        <dbReference type="ARBA" id="ARBA00022989"/>
    </source>
</evidence>
<keyword evidence="2 7" id="KW-0813">Transport</keyword>
<feature type="transmembrane region" description="Helical" evidence="7">
    <location>
        <begin position="210"/>
        <end position="229"/>
    </location>
</feature>
<comment type="similarity">
    <text evidence="7">Belongs to the binding-protein-dependent transport system permease family.</text>
</comment>
<dbReference type="CDD" id="cd06261">
    <property type="entry name" value="TM_PBP2"/>
    <property type="match status" value="1"/>
</dbReference>
<dbReference type="PANTHER" id="PTHR30151:SF7">
    <property type="entry name" value="NITRATE IMPORT PERMEASE PROTEIN NRTB"/>
    <property type="match status" value="1"/>
</dbReference>
<dbReference type="InterPro" id="IPR000515">
    <property type="entry name" value="MetI-like"/>
</dbReference>
<evidence type="ECO:0000256" key="6">
    <source>
        <dbReference type="ARBA" id="ARBA00023136"/>
    </source>
</evidence>
<protein>
    <submittedName>
        <fullName evidence="9">ABC transporter permease</fullName>
    </submittedName>
</protein>